<evidence type="ECO:0000313" key="2">
    <source>
        <dbReference type="EMBL" id="SMR59017.1"/>
    </source>
</evidence>
<feature type="compositionally biased region" description="Low complexity" evidence="1">
    <location>
        <begin position="319"/>
        <end position="331"/>
    </location>
</feature>
<dbReference type="AlphaFoldDB" id="A0A2H1GZM3"/>
<feature type="region of interest" description="Disordered" evidence="1">
    <location>
        <begin position="287"/>
        <end position="478"/>
    </location>
</feature>
<reference evidence="3" key="1">
    <citation type="submission" date="2017-05" db="EMBL/GenBank/DDBJ databases">
        <authorList>
            <person name="Song R."/>
            <person name="Chenine A.L."/>
            <person name="Ruprecht R.M."/>
        </authorList>
    </citation>
    <scope>NUCLEOTIDE SEQUENCE [LARGE SCALE GENOMIC DNA]</scope>
</reference>
<accession>A0A2H1GZM3</accession>
<feature type="compositionally biased region" description="Polar residues" evidence="1">
    <location>
        <begin position="395"/>
        <end position="422"/>
    </location>
</feature>
<feature type="compositionally biased region" description="Acidic residues" evidence="1">
    <location>
        <begin position="347"/>
        <end position="368"/>
    </location>
</feature>
<dbReference type="Proteomes" id="UP000245764">
    <property type="component" value="Chromosome 10"/>
</dbReference>
<gene>
    <name evidence="2" type="ORF">ZT1E4_G9752</name>
</gene>
<dbReference type="EMBL" id="LT854262">
    <property type="protein sequence ID" value="SMR59017.1"/>
    <property type="molecule type" value="Genomic_DNA"/>
</dbReference>
<evidence type="ECO:0000256" key="1">
    <source>
        <dbReference type="SAM" id="MobiDB-lite"/>
    </source>
</evidence>
<protein>
    <submittedName>
        <fullName evidence="2">Uncharacterized protein</fullName>
    </submittedName>
</protein>
<sequence length="564" mass="61119">MHALVLHAVGGLPIKFKPASGDDRACPSIRITVTRGKIHFSGGPQGAVVPAKFSWPPDTETSAFVALPGQAGQPYCFEYCLASRFGTQLYTRLFCQRGDQLRGRLWRRQRREYLANLKATLSYATIRRHRAVEDARWKEIRSGAGAIDDRIVLEAERCTSTSDIVVLESGRGRLRKTLNERGQAPPEICDCSIAHDQSDAAGNPCPAKHNGRPSIAKKATTIPVSNAMKMFAQIPNSDAAKTAADGKEIMSKTCDFCKKIKAPPSGKKLGLRLEGTQKVIKYIPLSDPAGFDTAHRQTSTDAVESRESPLDSDEDDDSVAAASEAAKSALSEDQEDDGEYNDGMSPDPDEDSTLVEDAAGEDGMDADQETSANAQEQSTAVQDTVLPAPFDEQGESSVTAQEQSAVTQDATTPTPDNAQSAGPETADAPGPRAVSSPPDLRKRAGDCSLEEPPAKRLSVTSSSTARDEDDEEVDPPKPVIKVEESEIIAIEDDSGDEVSHKAKREQKVGGNSIKKARLQHRLRILAIEREEQRIAKETLQAEHELAALERLETVKQETVIKIED</sequence>
<feature type="region of interest" description="Disordered" evidence="1">
    <location>
        <begin position="492"/>
        <end position="512"/>
    </location>
</feature>
<feature type="compositionally biased region" description="Polar residues" evidence="1">
    <location>
        <begin position="369"/>
        <end position="382"/>
    </location>
</feature>
<proteinExistence type="predicted"/>
<name>A0A2H1GZM3_ZYMTR</name>
<evidence type="ECO:0000313" key="3">
    <source>
        <dbReference type="Proteomes" id="UP000245764"/>
    </source>
</evidence>
<organism evidence="2 3">
    <name type="scientific">Zymoseptoria tritici ST99CH_1E4</name>
    <dbReference type="NCBI Taxonomy" id="1276532"/>
    <lineage>
        <taxon>Eukaryota</taxon>
        <taxon>Fungi</taxon>
        <taxon>Dikarya</taxon>
        <taxon>Ascomycota</taxon>
        <taxon>Pezizomycotina</taxon>
        <taxon>Dothideomycetes</taxon>
        <taxon>Dothideomycetidae</taxon>
        <taxon>Mycosphaerellales</taxon>
        <taxon>Mycosphaerellaceae</taxon>
        <taxon>Zymoseptoria</taxon>
    </lineage>
</organism>